<reference evidence="2" key="1">
    <citation type="submission" date="2021-03" db="EMBL/GenBank/DDBJ databases">
        <authorList>
            <person name="Bekaert M."/>
        </authorList>
    </citation>
    <scope>NUCLEOTIDE SEQUENCE</scope>
</reference>
<dbReference type="PANTHER" id="PTHR21477:SF13">
    <property type="entry name" value="KIAA0930"/>
    <property type="match status" value="1"/>
</dbReference>
<protein>
    <submittedName>
        <fullName evidence="2">Uncharacterized protein</fullName>
    </submittedName>
</protein>
<name>A0A8S3TBV4_MYTED</name>
<evidence type="ECO:0000313" key="3">
    <source>
        <dbReference type="Proteomes" id="UP000683360"/>
    </source>
</evidence>
<feature type="region of interest" description="Disordered" evidence="1">
    <location>
        <begin position="1"/>
        <end position="23"/>
    </location>
</feature>
<accession>A0A8S3TBV4</accession>
<dbReference type="OrthoDB" id="1906921at2759"/>
<dbReference type="Pfam" id="PF09741">
    <property type="entry name" value="DUF2045"/>
    <property type="match status" value="1"/>
</dbReference>
<proteinExistence type="predicted"/>
<dbReference type="PANTHER" id="PTHR21477">
    <property type="entry name" value="ZGC:172139"/>
    <property type="match status" value="1"/>
</dbReference>
<dbReference type="AlphaFoldDB" id="A0A8S3TBV4"/>
<evidence type="ECO:0000313" key="2">
    <source>
        <dbReference type="EMBL" id="CAG2231204.1"/>
    </source>
</evidence>
<sequence length="209" mass="24415">MADDDEEPNRGNVTNSEMKQSSSLQQMLDSITKERSKPSFSISGDFELITNEVSKFWTELFSKYFLKSSLGSDDGRDDMLFYIRKSPDLKNKSFLKPEIEVYRKDSKLKPSLQDESVDWEETVYLNIILHQFTELYQMVITKVYPSPSKRQMDSKGTHEEIAYPNIYFTVDNFDDAFTDIIVRDSEMVCVELKLLIELVFFKELSFLVL</sequence>
<feature type="compositionally biased region" description="Polar residues" evidence="1">
    <location>
        <begin position="11"/>
        <end position="23"/>
    </location>
</feature>
<comment type="caution">
    <text evidence="2">The sequence shown here is derived from an EMBL/GenBank/DDBJ whole genome shotgun (WGS) entry which is preliminary data.</text>
</comment>
<evidence type="ECO:0000256" key="1">
    <source>
        <dbReference type="SAM" id="MobiDB-lite"/>
    </source>
</evidence>
<dbReference type="EMBL" id="CAJPWZ010002131">
    <property type="protein sequence ID" value="CAG2231204.1"/>
    <property type="molecule type" value="Genomic_DNA"/>
</dbReference>
<gene>
    <name evidence="2" type="ORF">MEDL_43896</name>
</gene>
<dbReference type="InterPro" id="IPR019141">
    <property type="entry name" value="DUF2045"/>
</dbReference>
<organism evidence="2 3">
    <name type="scientific">Mytilus edulis</name>
    <name type="common">Blue mussel</name>
    <dbReference type="NCBI Taxonomy" id="6550"/>
    <lineage>
        <taxon>Eukaryota</taxon>
        <taxon>Metazoa</taxon>
        <taxon>Spiralia</taxon>
        <taxon>Lophotrochozoa</taxon>
        <taxon>Mollusca</taxon>
        <taxon>Bivalvia</taxon>
        <taxon>Autobranchia</taxon>
        <taxon>Pteriomorphia</taxon>
        <taxon>Mytilida</taxon>
        <taxon>Mytiloidea</taxon>
        <taxon>Mytilidae</taxon>
        <taxon>Mytilinae</taxon>
        <taxon>Mytilus</taxon>
    </lineage>
</organism>
<keyword evidence="3" id="KW-1185">Reference proteome</keyword>
<dbReference type="Proteomes" id="UP000683360">
    <property type="component" value="Unassembled WGS sequence"/>
</dbReference>